<feature type="compositionally biased region" description="Low complexity" evidence="1">
    <location>
        <begin position="820"/>
        <end position="833"/>
    </location>
</feature>
<feature type="compositionally biased region" description="Polar residues" evidence="1">
    <location>
        <begin position="1286"/>
        <end position="1300"/>
    </location>
</feature>
<feature type="compositionally biased region" description="Polar residues" evidence="1">
    <location>
        <begin position="282"/>
        <end position="292"/>
    </location>
</feature>
<dbReference type="STRING" id="1745343.A0A2J6PQE1"/>
<feature type="compositionally biased region" description="Basic and acidic residues" evidence="1">
    <location>
        <begin position="73"/>
        <end position="88"/>
    </location>
</feature>
<feature type="compositionally biased region" description="Basic and acidic residues" evidence="1">
    <location>
        <begin position="192"/>
        <end position="203"/>
    </location>
</feature>
<feature type="region of interest" description="Disordered" evidence="1">
    <location>
        <begin position="583"/>
        <end position="861"/>
    </location>
</feature>
<feature type="compositionally biased region" description="Basic and acidic residues" evidence="1">
    <location>
        <begin position="672"/>
        <end position="685"/>
    </location>
</feature>
<feature type="compositionally biased region" description="Polar residues" evidence="1">
    <location>
        <begin position="132"/>
        <end position="143"/>
    </location>
</feature>
<feature type="compositionally biased region" description="Polar residues" evidence="1">
    <location>
        <begin position="627"/>
        <end position="639"/>
    </location>
</feature>
<feature type="compositionally biased region" description="Low complexity" evidence="1">
    <location>
        <begin position="163"/>
        <end position="180"/>
    </location>
</feature>
<evidence type="ECO:0000256" key="1">
    <source>
        <dbReference type="SAM" id="MobiDB-lite"/>
    </source>
</evidence>
<feature type="compositionally biased region" description="Polar residues" evidence="1">
    <location>
        <begin position="686"/>
        <end position="696"/>
    </location>
</feature>
<feature type="compositionally biased region" description="Basic and acidic residues" evidence="1">
    <location>
        <begin position="403"/>
        <end position="416"/>
    </location>
</feature>
<feature type="compositionally biased region" description="Basic and acidic residues" evidence="1">
    <location>
        <begin position="268"/>
        <end position="277"/>
    </location>
</feature>
<feature type="compositionally biased region" description="Low complexity" evidence="1">
    <location>
        <begin position="1223"/>
        <end position="1247"/>
    </location>
</feature>
<dbReference type="OrthoDB" id="5416983at2759"/>
<feature type="region of interest" description="Disordered" evidence="1">
    <location>
        <begin position="1"/>
        <end position="32"/>
    </location>
</feature>
<sequence>MATEATTEPIAKSSITPDHELNPTETASQDVVHSEAPLVNGSADKDEVKPDTDNFDSLVNSAEVSVSGGSDTEASKAETSKTAGDGKGHVRTASTVKKTTSFKPVSVNKTFLAAKGATPAIPSKLGDKAATATASQPGASSTAARPRLVAKSGSGLRDSAPRASAAANGGKPGAAPDANAVWNKNRPAPPQEPKRFTDEELKQRYGIHLATRLQSDDPGKQANWADIDDDDDDWAPESIEWTDGTKITLPQADEAPAPSPEPIPATLKEGKGVETMKPKSPAPTQASASPTVKPSVFGGRAGLVLKGASEKPTLVAKPPGPPTPVKSPWAPLPPVDKAAPIAIDIPQNQQQQSRFQQRDPHGFHGMPPPPAKEIAADDFSRSWREGANTSRELYNSQSGRYEPVNDNRRGSMRNDARGPQPAVLQRPSQGDGPAEPSAAFQTHRASGQDGAYGRRRTSSNVSGGSGNFVRRMSRGHDMPPPHEMLNVRRGSLAAVSDAPSSPRNFSPSGQNVQGQRGYPNQQQWQSRASPVISHPSPQSMHGQMVPPASASTENQSQPTSAVYEDPLEVQKKIMRQTRELAIKRRQEEEAKEEAARKERIRIKLEAMGPPPETKKKASPQEAKVVPTQIQTRESPSAVATETEVVASEGGAAPEPTGDAASQPRATNSLVDGKTDEKPSASEENRTNGIHQKQSPSALPPVSQDNRHLPDNRSSQDNNRASQSWQTDTAPSSDRFKPWAPAPSQQTSSRNVWGPPSNDRTLGNGTFNPELSRVPDMHQTMRPGPIGPPNSNRNGQFQQGRGGEPYGSRPAPIGPPNRQPAVSSQQSANQAAVARSGWGSLPDKLAEEDAALHRQQELEDARKRELEAQGIIQEVRGPVIKDTWRQVSINEDGTRSKVQASHVAIHGKNPEEATTRGMFEEQNAAPRHQLDTVGNQQPFNDAWRSASNINAPAPARGSRFFPNNRDVRLEEQNVAFDRTFDRPGSPSPPPPTMDGHPAYDGDSARPHVSLPRPAPVVKLPPPTVLAPIGPPKPASFAAAVHSPSVQPPVNHNTGYGGHQNYTHQYQDVRRQEPAPANWQDRINSLIGRKNSPPKSHAFAVDSSSKSALELPNQQYSATVSLPSLGSGTTDDGSIESKPAAEECFEEQEMGSLPVIKVPHTAPASAWQMAPPQPKSLPRKFMVTEATSIEPLFFPQQISNNTTNLHIKIPGHDYTTTVTMAVARQRSNPRSRGGSRGGTPRHASSSNSRGGRGRDGTSGFPSPSLDSASVSPGPNSSGRGNRGGRGGYTSNWNRHVSTPVHT</sequence>
<feature type="compositionally biased region" description="Basic and acidic residues" evidence="1">
    <location>
        <begin position="374"/>
        <end position="384"/>
    </location>
</feature>
<evidence type="ECO:0000313" key="3">
    <source>
        <dbReference type="Proteomes" id="UP000235672"/>
    </source>
</evidence>
<feature type="compositionally biased region" description="Polar residues" evidence="1">
    <location>
        <begin position="757"/>
        <end position="768"/>
    </location>
</feature>
<feature type="compositionally biased region" description="Basic and acidic residues" evidence="1">
    <location>
        <begin position="583"/>
        <end position="604"/>
    </location>
</feature>
<accession>A0A2J6PQE1</accession>
<feature type="region of interest" description="Disordered" evidence="1">
    <location>
        <begin position="1223"/>
        <end position="1300"/>
    </location>
</feature>
<organism evidence="2 3">
    <name type="scientific">Hyaloscypha hepaticicola</name>
    <dbReference type="NCBI Taxonomy" id="2082293"/>
    <lineage>
        <taxon>Eukaryota</taxon>
        <taxon>Fungi</taxon>
        <taxon>Dikarya</taxon>
        <taxon>Ascomycota</taxon>
        <taxon>Pezizomycotina</taxon>
        <taxon>Leotiomycetes</taxon>
        <taxon>Helotiales</taxon>
        <taxon>Hyaloscyphaceae</taxon>
        <taxon>Hyaloscypha</taxon>
    </lineage>
</organism>
<reference evidence="2 3" key="1">
    <citation type="submission" date="2016-05" db="EMBL/GenBank/DDBJ databases">
        <title>A degradative enzymes factory behind the ericoid mycorrhizal symbiosis.</title>
        <authorList>
            <consortium name="DOE Joint Genome Institute"/>
            <person name="Martino E."/>
            <person name="Morin E."/>
            <person name="Grelet G."/>
            <person name="Kuo A."/>
            <person name="Kohler A."/>
            <person name="Daghino S."/>
            <person name="Barry K."/>
            <person name="Choi C."/>
            <person name="Cichocki N."/>
            <person name="Clum A."/>
            <person name="Copeland A."/>
            <person name="Hainaut M."/>
            <person name="Haridas S."/>
            <person name="Labutti K."/>
            <person name="Lindquist E."/>
            <person name="Lipzen A."/>
            <person name="Khouja H.-R."/>
            <person name="Murat C."/>
            <person name="Ohm R."/>
            <person name="Olson A."/>
            <person name="Spatafora J."/>
            <person name="Veneault-Fourrey C."/>
            <person name="Henrissat B."/>
            <person name="Grigoriev I."/>
            <person name="Martin F."/>
            <person name="Perotto S."/>
        </authorList>
    </citation>
    <scope>NUCLEOTIDE SEQUENCE [LARGE SCALE GENOMIC DNA]</scope>
    <source>
        <strain evidence="2 3">UAMH 7357</strain>
    </source>
</reference>
<name>A0A2J6PQE1_9HELO</name>
<feature type="region of interest" description="Disordered" evidence="1">
    <location>
        <begin position="1085"/>
        <end position="1104"/>
    </location>
</feature>
<protein>
    <submittedName>
        <fullName evidence="2">Uncharacterized protein</fullName>
    </submittedName>
</protein>
<dbReference type="EMBL" id="KZ613508">
    <property type="protein sequence ID" value="PMD16126.1"/>
    <property type="molecule type" value="Genomic_DNA"/>
</dbReference>
<feature type="compositionally biased region" description="Acidic residues" evidence="1">
    <location>
        <begin position="226"/>
        <end position="235"/>
    </location>
</feature>
<feature type="compositionally biased region" description="Polar residues" evidence="1">
    <location>
        <begin position="498"/>
        <end position="528"/>
    </location>
</feature>
<feature type="compositionally biased region" description="Polar residues" evidence="1">
    <location>
        <begin position="387"/>
        <end position="399"/>
    </location>
</feature>
<dbReference type="Proteomes" id="UP000235672">
    <property type="component" value="Unassembled WGS sequence"/>
</dbReference>
<feature type="region of interest" description="Disordered" evidence="1">
    <location>
        <begin position="974"/>
        <end position="1014"/>
    </location>
</feature>
<evidence type="ECO:0000313" key="2">
    <source>
        <dbReference type="EMBL" id="PMD16126.1"/>
    </source>
</evidence>
<feature type="region of interest" description="Disordered" evidence="1">
    <location>
        <begin position="116"/>
        <end position="568"/>
    </location>
</feature>
<feature type="compositionally biased region" description="Polar residues" evidence="1">
    <location>
        <begin position="711"/>
        <end position="731"/>
    </location>
</feature>
<feature type="compositionally biased region" description="Polar residues" evidence="1">
    <location>
        <begin position="1258"/>
        <end position="1268"/>
    </location>
</feature>
<keyword evidence="3" id="KW-1185">Reference proteome</keyword>
<feature type="compositionally biased region" description="Polar residues" evidence="1">
    <location>
        <begin position="61"/>
        <end position="72"/>
    </location>
</feature>
<gene>
    <name evidence="2" type="ORF">NA56DRAFT_581155</name>
</gene>
<feature type="compositionally biased region" description="Basic and acidic residues" evidence="1">
    <location>
        <begin position="843"/>
        <end position="861"/>
    </location>
</feature>
<feature type="compositionally biased region" description="Polar residues" evidence="1">
    <location>
        <begin position="549"/>
        <end position="560"/>
    </location>
</feature>
<feature type="region of interest" description="Disordered" evidence="1">
    <location>
        <begin position="61"/>
        <end position="95"/>
    </location>
</feature>
<feature type="compositionally biased region" description="Low complexity" evidence="1">
    <location>
        <begin position="458"/>
        <end position="470"/>
    </location>
</feature>
<feature type="compositionally biased region" description="Pro residues" evidence="1">
    <location>
        <begin position="318"/>
        <end position="334"/>
    </location>
</feature>
<proteinExistence type="predicted"/>